<evidence type="ECO:0000313" key="5">
    <source>
        <dbReference type="Proteomes" id="UP000789570"/>
    </source>
</evidence>
<dbReference type="Pfam" id="PF03732">
    <property type="entry name" value="Retrotrans_gag"/>
    <property type="match status" value="1"/>
</dbReference>
<keyword evidence="1" id="KW-0862">Zinc</keyword>
<keyword evidence="1" id="KW-0863">Zinc-finger</keyword>
<organism evidence="4 5">
    <name type="scientific">Funneliformis caledonium</name>
    <dbReference type="NCBI Taxonomy" id="1117310"/>
    <lineage>
        <taxon>Eukaryota</taxon>
        <taxon>Fungi</taxon>
        <taxon>Fungi incertae sedis</taxon>
        <taxon>Mucoromycota</taxon>
        <taxon>Glomeromycotina</taxon>
        <taxon>Glomeromycetes</taxon>
        <taxon>Glomerales</taxon>
        <taxon>Glomeraceae</taxon>
        <taxon>Funneliformis</taxon>
    </lineage>
</organism>
<dbReference type="PROSITE" id="PS50158">
    <property type="entry name" value="ZF_CCHC"/>
    <property type="match status" value="1"/>
</dbReference>
<feature type="compositionally biased region" description="Low complexity" evidence="2">
    <location>
        <begin position="289"/>
        <end position="298"/>
    </location>
</feature>
<dbReference type="EMBL" id="CAJVPQ010001766">
    <property type="protein sequence ID" value="CAG8568654.1"/>
    <property type="molecule type" value="Genomic_DNA"/>
</dbReference>
<evidence type="ECO:0000256" key="2">
    <source>
        <dbReference type="SAM" id="MobiDB-lite"/>
    </source>
</evidence>
<feature type="region of interest" description="Disordered" evidence="2">
    <location>
        <begin position="320"/>
        <end position="343"/>
    </location>
</feature>
<dbReference type="SMART" id="SM00343">
    <property type="entry name" value="ZnF_C2HC"/>
    <property type="match status" value="1"/>
</dbReference>
<feature type="domain" description="CCHC-type" evidence="3">
    <location>
        <begin position="306"/>
        <end position="321"/>
    </location>
</feature>
<feature type="region of interest" description="Disordered" evidence="2">
    <location>
        <begin position="166"/>
        <end position="192"/>
    </location>
</feature>
<comment type="caution">
    <text evidence="4">The sequence shown here is derived from an EMBL/GenBank/DDBJ whole genome shotgun (WGS) entry which is preliminary data.</text>
</comment>
<gene>
    <name evidence="4" type="ORF">FCALED_LOCUS6981</name>
</gene>
<dbReference type="InterPro" id="IPR036875">
    <property type="entry name" value="Znf_CCHC_sf"/>
</dbReference>
<feature type="compositionally biased region" description="Low complexity" evidence="2">
    <location>
        <begin position="325"/>
        <end position="343"/>
    </location>
</feature>
<dbReference type="SUPFAM" id="SSF57756">
    <property type="entry name" value="Retrovirus zinc finger-like domains"/>
    <property type="match status" value="1"/>
</dbReference>
<dbReference type="Pfam" id="PF00098">
    <property type="entry name" value="zf-CCHC"/>
    <property type="match status" value="1"/>
</dbReference>
<accession>A0A9N9BH98</accession>
<proteinExistence type="predicted"/>
<dbReference type="InterPro" id="IPR005162">
    <property type="entry name" value="Retrotrans_gag_dom"/>
</dbReference>
<reference evidence="4" key="1">
    <citation type="submission" date="2021-06" db="EMBL/GenBank/DDBJ databases">
        <authorList>
            <person name="Kallberg Y."/>
            <person name="Tangrot J."/>
            <person name="Rosling A."/>
        </authorList>
    </citation>
    <scope>NUCLEOTIDE SEQUENCE</scope>
    <source>
        <strain evidence="4">UK204</strain>
    </source>
</reference>
<dbReference type="GO" id="GO:0008270">
    <property type="term" value="F:zinc ion binding"/>
    <property type="evidence" value="ECO:0007669"/>
    <property type="project" value="UniProtKB-KW"/>
</dbReference>
<keyword evidence="5" id="KW-1185">Reference proteome</keyword>
<evidence type="ECO:0000259" key="3">
    <source>
        <dbReference type="PROSITE" id="PS50158"/>
    </source>
</evidence>
<dbReference type="AlphaFoldDB" id="A0A9N9BH98"/>
<protein>
    <submittedName>
        <fullName evidence="4">5837_t:CDS:1</fullName>
    </submittedName>
</protein>
<dbReference type="InterPro" id="IPR001878">
    <property type="entry name" value="Znf_CCHC"/>
</dbReference>
<dbReference type="Proteomes" id="UP000789570">
    <property type="component" value="Unassembled WGS sequence"/>
</dbReference>
<dbReference type="OrthoDB" id="427960at2759"/>
<name>A0A9N9BH98_9GLOM</name>
<feature type="compositionally biased region" description="Basic and acidic residues" evidence="2">
    <location>
        <begin position="181"/>
        <end position="190"/>
    </location>
</feature>
<sequence>MSNVRVYFKPLYTPQSLQLELQLRTLKNLLESISEDKPNNLQKHLKTFALTLEENSETLGKCFELIIQSIRYQPLAQEPLETLLADLKSAWNKTSRRISQKSSNVSKMNGDTFNINISISDRRTSENQADPHREWTVTLNNIFSDHVFKQKYEEITLKGDKQKRRNTYWNTTDDREEDTDNREKQRRPEGENDIITQFLQGFEDLLKAYIWKHQLQNFKQRNKETIDEYVAQITELGKRLDLQGIRKKVDKIAEFIKGLRSEFIGMSGGFVPAQITLFMSKLKEQNKPNNNSNNNNRSNNRDTRTCHKCNKVGHIAKDCKSEQRNNNSFNNNKNNSNNNNNNNTKFEVKEDMIVTESSGYNVLLRNDWITMQVKAVIDTNKQIMIIKQNNETDVILITCFSKIDSKVFTPIDFVKKGSGQCLYKTLSKGENCSYCKALHQDLQEYQITVSINKAQIKASNKLVEISKGKEIPIENLTKDQQQQLQQLLEENKDLFANEKLELTQTNISQHAIITENATLSRFKIQEENSKMATLYDLISLDILEVNPQDVLVIQPPYNDDDHLESKLKLTY</sequence>
<evidence type="ECO:0000313" key="4">
    <source>
        <dbReference type="EMBL" id="CAG8568654.1"/>
    </source>
</evidence>
<evidence type="ECO:0000256" key="1">
    <source>
        <dbReference type="PROSITE-ProRule" id="PRU00047"/>
    </source>
</evidence>
<dbReference type="GO" id="GO:0003676">
    <property type="term" value="F:nucleic acid binding"/>
    <property type="evidence" value="ECO:0007669"/>
    <property type="project" value="InterPro"/>
</dbReference>
<keyword evidence="1" id="KW-0479">Metal-binding</keyword>
<feature type="region of interest" description="Disordered" evidence="2">
    <location>
        <begin position="284"/>
        <end position="305"/>
    </location>
</feature>
<dbReference type="Gene3D" id="4.10.60.10">
    <property type="entry name" value="Zinc finger, CCHC-type"/>
    <property type="match status" value="1"/>
</dbReference>